<dbReference type="GO" id="GO:0010333">
    <property type="term" value="F:terpene synthase activity"/>
    <property type="evidence" value="ECO:0007669"/>
    <property type="project" value="InterPro"/>
</dbReference>
<dbReference type="PANTHER" id="PTHR35201:SF4">
    <property type="entry name" value="BETA-PINACENE SYNTHASE-RELATED"/>
    <property type="match status" value="1"/>
</dbReference>
<comment type="similarity">
    <text evidence="2 6">Belongs to the terpene synthase family.</text>
</comment>
<dbReference type="GO" id="GO:0046872">
    <property type="term" value="F:metal ion binding"/>
    <property type="evidence" value="ECO:0007669"/>
    <property type="project" value="UniProtKB-KW"/>
</dbReference>
<accession>A0A8H3B442</accession>
<dbReference type="GO" id="GO:0008299">
    <property type="term" value="P:isoprenoid biosynthetic process"/>
    <property type="evidence" value="ECO:0007669"/>
    <property type="project" value="UniProtKB-ARBA"/>
</dbReference>
<comment type="cofactor">
    <cofactor evidence="1 6">
        <name>Mg(2+)</name>
        <dbReference type="ChEBI" id="CHEBI:18420"/>
    </cofactor>
</comment>
<comment type="caution">
    <text evidence="7">The sequence shown here is derived from an EMBL/GenBank/DDBJ whole genome shotgun (WGS) entry which is preliminary data.</text>
</comment>
<evidence type="ECO:0000256" key="5">
    <source>
        <dbReference type="ARBA" id="ARBA00023239"/>
    </source>
</evidence>
<proteinExistence type="inferred from homology"/>
<reference evidence="7" key="1">
    <citation type="submission" date="2021-01" db="EMBL/GenBank/DDBJ databases">
        <authorList>
            <person name="Kaushik A."/>
        </authorList>
    </citation>
    <scope>NUCLEOTIDE SEQUENCE</scope>
    <source>
        <strain evidence="7">AG4-RS23</strain>
    </source>
</reference>
<evidence type="ECO:0000313" key="7">
    <source>
        <dbReference type="EMBL" id="CAE6446995.1"/>
    </source>
</evidence>
<dbReference type="SUPFAM" id="SSF48576">
    <property type="entry name" value="Terpenoid synthases"/>
    <property type="match status" value="1"/>
</dbReference>
<evidence type="ECO:0000256" key="1">
    <source>
        <dbReference type="ARBA" id="ARBA00001946"/>
    </source>
</evidence>
<dbReference type="InterPro" id="IPR008949">
    <property type="entry name" value="Isoprenoid_synthase_dom_sf"/>
</dbReference>
<dbReference type="Proteomes" id="UP000663861">
    <property type="component" value="Unassembled WGS sequence"/>
</dbReference>
<gene>
    <name evidence="7" type="ORF">RDB_LOCUS49340</name>
</gene>
<dbReference type="Gene3D" id="1.10.600.10">
    <property type="entry name" value="Farnesyl Diphosphate Synthase"/>
    <property type="match status" value="1"/>
</dbReference>
<evidence type="ECO:0000313" key="8">
    <source>
        <dbReference type="Proteomes" id="UP000663861"/>
    </source>
</evidence>
<name>A0A8H3B442_9AGAM</name>
<evidence type="ECO:0000256" key="2">
    <source>
        <dbReference type="ARBA" id="ARBA00006333"/>
    </source>
</evidence>
<dbReference type="Pfam" id="PF19086">
    <property type="entry name" value="Terpene_syn_C_2"/>
    <property type="match status" value="1"/>
</dbReference>
<dbReference type="InterPro" id="IPR034686">
    <property type="entry name" value="Terpene_cyclase-like_2"/>
</dbReference>
<evidence type="ECO:0000256" key="4">
    <source>
        <dbReference type="ARBA" id="ARBA00022842"/>
    </source>
</evidence>
<keyword evidence="4 6" id="KW-0460">Magnesium</keyword>
<dbReference type="AlphaFoldDB" id="A0A8H3B442"/>
<dbReference type="EC" id="4.2.3.-" evidence="6"/>
<dbReference type="PANTHER" id="PTHR35201">
    <property type="entry name" value="TERPENE SYNTHASE"/>
    <property type="match status" value="1"/>
</dbReference>
<evidence type="ECO:0000256" key="3">
    <source>
        <dbReference type="ARBA" id="ARBA00022723"/>
    </source>
</evidence>
<keyword evidence="3 6" id="KW-0479">Metal-binding</keyword>
<keyword evidence="5 6" id="KW-0456">Lyase</keyword>
<protein>
    <recommendedName>
        <fullName evidence="6">Terpene synthase</fullName>
        <ecNumber evidence="6">4.2.3.-</ecNumber>
    </recommendedName>
</protein>
<sequence>MSVSTVSLPKAPSYVAEAFQIRTQVNPDYRQAESESHEWFDKFEVYTGDKRRMFLDSGIVLASALCCPKADYSRFRITNDFSLGFLSLEDMLKGDSFSSSEEMKGAIDTVIRVIHNPSGPSPSFKPAAMIQSCVQRMMQHASPALVRRIVTGLDEYFETRLQERLNRSTIPSLDDYIEQNRGTGAAKLFSSMVQFRQSLDLPDEVINDQSVSELTIAGCDLFVLVRELYSSIPAMRGTNSPNLLSVVMHHNKDLDLNGAIDFVDQMIKKRLDEYMNLKAKLPSFGPGLDEQLAEYSQAIENSVHGFVEAVFTTPMVLGDQAKSAKETGVVNLDTLGSA</sequence>
<organism evidence="7 8">
    <name type="scientific">Rhizoctonia solani</name>
    <dbReference type="NCBI Taxonomy" id="456999"/>
    <lineage>
        <taxon>Eukaryota</taxon>
        <taxon>Fungi</taxon>
        <taxon>Dikarya</taxon>
        <taxon>Basidiomycota</taxon>
        <taxon>Agaricomycotina</taxon>
        <taxon>Agaricomycetes</taxon>
        <taxon>Cantharellales</taxon>
        <taxon>Ceratobasidiaceae</taxon>
        <taxon>Rhizoctonia</taxon>
    </lineage>
</organism>
<dbReference type="EMBL" id="CAJMWY010000786">
    <property type="protein sequence ID" value="CAE6446995.1"/>
    <property type="molecule type" value="Genomic_DNA"/>
</dbReference>
<evidence type="ECO:0000256" key="6">
    <source>
        <dbReference type="RuleBase" id="RU366034"/>
    </source>
</evidence>